<evidence type="ECO:0000313" key="9">
    <source>
        <dbReference type="EMBL" id="WOC12686.1"/>
    </source>
</evidence>
<evidence type="ECO:0000256" key="2">
    <source>
        <dbReference type="ARBA" id="ARBA00009212"/>
    </source>
</evidence>
<protein>
    <recommendedName>
        <fullName evidence="10">Cation:proton antiporter</fullName>
    </recommendedName>
</protein>
<evidence type="ECO:0000256" key="5">
    <source>
        <dbReference type="ARBA" id="ARBA00022692"/>
    </source>
</evidence>
<evidence type="ECO:0000256" key="3">
    <source>
        <dbReference type="ARBA" id="ARBA00022448"/>
    </source>
</evidence>
<dbReference type="GO" id="GO:0015385">
    <property type="term" value="F:sodium:proton antiporter activity"/>
    <property type="evidence" value="ECO:0007669"/>
    <property type="project" value="TreeGrafter"/>
</dbReference>
<name>A0AA97GUH6_9ACTN</name>
<dbReference type="NCBIfam" id="NF005930">
    <property type="entry name" value="PRK07948.1"/>
    <property type="match status" value="1"/>
</dbReference>
<evidence type="ECO:0000256" key="4">
    <source>
        <dbReference type="ARBA" id="ARBA00022475"/>
    </source>
</evidence>
<evidence type="ECO:0000256" key="1">
    <source>
        <dbReference type="ARBA" id="ARBA00004651"/>
    </source>
</evidence>
<comment type="subcellular location">
    <subcellularLocation>
        <location evidence="1">Cell membrane</location>
        <topology evidence="1">Multi-pass membrane protein</topology>
    </subcellularLocation>
</comment>
<evidence type="ECO:0008006" key="10">
    <source>
        <dbReference type="Google" id="ProtNLM"/>
    </source>
</evidence>
<evidence type="ECO:0000256" key="6">
    <source>
        <dbReference type="ARBA" id="ARBA00022989"/>
    </source>
</evidence>
<evidence type="ECO:0000256" key="7">
    <source>
        <dbReference type="ARBA" id="ARBA00023136"/>
    </source>
</evidence>
<dbReference type="InterPro" id="IPR007208">
    <property type="entry name" value="MrpF/PhaF-like"/>
</dbReference>
<dbReference type="GO" id="GO:0005886">
    <property type="term" value="C:plasma membrane"/>
    <property type="evidence" value="ECO:0007669"/>
    <property type="project" value="UniProtKB-SubCell"/>
</dbReference>
<dbReference type="Pfam" id="PF04066">
    <property type="entry name" value="MrpF_PhaF"/>
    <property type="match status" value="1"/>
</dbReference>
<feature type="transmembrane region" description="Helical" evidence="8">
    <location>
        <begin position="33"/>
        <end position="53"/>
    </location>
</feature>
<organism evidence="9">
    <name type="scientific">Gordonia sp. MP11Mi</name>
    <dbReference type="NCBI Taxonomy" id="3022769"/>
    <lineage>
        <taxon>Bacteria</taxon>
        <taxon>Bacillati</taxon>
        <taxon>Actinomycetota</taxon>
        <taxon>Actinomycetes</taxon>
        <taxon>Mycobacteriales</taxon>
        <taxon>Gordoniaceae</taxon>
        <taxon>Gordonia</taxon>
    </lineage>
</organism>
<proteinExistence type="inferred from homology"/>
<dbReference type="EMBL" id="CP128986">
    <property type="protein sequence ID" value="WOC12686.1"/>
    <property type="molecule type" value="Genomic_DNA"/>
</dbReference>
<keyword evidence="3" id="KW-0813">Transport</keyword>
<feature type="transmembrane region" description="Helical" evidence="8">
    <location>
        <begin position="6"/>
        <end position="24"/>
    </location>
</feature>
<dbReference type="AlphaFoldDB" id="A0AA97GUH6"/>
<evidence type="ECO:0000256" key="8">
    <source>
        <dbReference type="SAM" id="Phobius"/>
    </source>
</evidence>
<keyword evidence="4" id="KW-1003">Cell membrane</keyword>
<sequence>MNYVWAISAAMLLIAAVLTTYRTLRGPSTLDRLVGVDAIVAIMICGLAIWVAVTGDTTISAAIVVLSLVSFIGSVAVARFRVRDDQ</sequence>
<accession>A0AA97GUH6</accession>
<dbReference type="PANTHER" id="PTHR34702">
    <property type="entry name" value="NA(+)/H(+) ANTIPORTER SUBUNIT F1"/>
    <property type="match status" value="1"/>
</dbReference>
<keyword evidence="6 8" id="KW-1133">Transmembrane helix</keyword>
<comment type="similarity">
    <text evidence="2">Belongs to the CPA3 antiporters (TC 2.A.63) subunit F family.</text>
</comment>
<dbReference type="PANTHER" id="PTHR34702:SF1">
    <property type="entry name" value="NA(+)_H(+) ANTIPORTER SUBUNIT F"/>
    <property type="match status" value="1"/>
</dbReference>
<keyword evidence="5 8" id="KW-0812">Transmembrane</keyword>
<reference evidence="9" key="1">
    <citation type="submission" date="2023-06" db="EMBL/GenBank/DDBJ databases">
        <title>Gordonia sp. nov. and Pseudochrobactrum sp. nov., two species isolated from the burying beetle Nicrophorus vespilloides.</title>
        <authorList>
            <person name="Poehlein A."/>
            <person name="Guzman J."/>
            <person name="Daniel R."/>
            <person name="Vilcinskas A."/>
        </authorList>
    </citation>
    <scope>NUCLEOTIDE SEQUENCE</scope>
    <source>
        <strain evidence="9">MP11Mi</strain>
    </source>
</reference>
<dbReference type="RefSeq" id="WP_420041899.1">
    <property type="nucleotide sequence ID" value="NZ_CP128986.1"/>
</dbReference>
<keyword evidence="7 8" id="KW-0472">Membrane</keyword>
<feature type="transmembrane region" description="Helical" evidence="8">
    <location>
        <begin position="59"/>
        <end position="80"/>
    </location>
</feature>
<gene>
    <name evidence="9" type="ORF">MP11Mi_17770</name>
</gene>